<evidence type="ECO:0000256" key="2">
    <source>
        <dbReference type="ARBA" id="ARBA00023016"/>
    </source>
</evidence>
<dbReference type="InterPro" id="IPR047575">
    <property type="entry name" value="Sm"/>
</dbReference>
<dbReference type="InterPro" id="IPR010920">
    <property type="entry name" value="LSM_dom_sf"/>
</dbReference>
<dbReference type="EMBL" id="CACVAT010000430">
    <property type="protein sequence ID" value="CAA6826777.1"/>
    <property type="molecule type" value="Genomic_DNA"/>
</dbReference>
<feature type="domain" description="Sm" evidence="3">
    <location>
        <begin position="3"/>
        <end position="66"/>
    </location>
</feature>
<dbReference type="GO" id="GO:0003723">
    <property type="term" value="F:RNA binding"/>
    <property type="evidence" value="ECO:0007669"/>
    <property type="project" value="UniProtKB-KW"/>
</dbReference>
<dbReference type="Gene3D" id="2.30.30.100">
    <property type="match status" value="1"/>
</dbReference>
<dbReference type="InterPro" id="IPR005001">
    <property type="entry name" value="Hfq"/>
</dbReference>
<name>A0A6S6U925_9GAMM</name>
<dbReference type="GO" id="GO:0045974">
    <property type="term" value="P:regulation of translation, ncRNA-mediated"/>
    <property type="evidence" value="ECO:0007669"/>
    <property type="project" value="TreeGrafter"/>
</dbReference>
<dbReference type="PANTHER" id="PTHR34772">
    <property type="entry name" value="RNA-BINDING PROTEIN HFQ"/>
    <property type="match status" value="1"/>
</dbReference>
<organism evidence="4">
    <name type="scientific">uncultured Thiotrichaceae bacterium</name>
    <dbReference type="NCBI Taxonomy" id="298394"/>
    <lineage>
        <taxon>Bacteria</taxon>
        <taxon>Pseudomonadati</taxon>
        <taxon>Pseudomonadota</taxon>
        <taxon>Gammaproteobacteria</taxon>
        <taxon>Thiotrichales</taxon>
        <taxon>Thiotrichaceae</taxon>
        <taxon>environmental samples</taxon>
    </lineage>
</organism>
<dbReference type="Pfam" id="PF17209">
    <property type="entry name" value="Hfq"/>
    <property type="match status" value="1"/>
</dbReference>
<protein>
    <submittedName>
        <fullName evidence="4">RNA chaperone Hfq</fullName>
    </submittedName>
</protein>
<evidence type="ECO:0000313" key="4">
    <source>
        <dbReference type="EMBL" id="CAA6826777.1"/>
    </source>
</evidence>
<accession>A0A6S6U925</accession>
<gene>
    <name evidence="4" type="ORF">HELGO_WM18811</name>
</gene>
<dbReference type="PROSITE" id="PS52002">
    <property type="entry name" value="SM"/>
    <property type="match status" value="1"/>
</dbReference>
<dbReference type="AlphaFoldDB" id="A0A6S6U925"/>
<dbReference type="GO" id="GO:0005829">
    <property type="term" value="C:cytosol"/>
    <property type="evidence" value="ECO:0007669"/>
    <property type="project" value="TreeGrafter"/>
</dbReference>
<dbReference type="PANTHER" id="PTHR34772:SF1">
    <property type="entry name" value="RNA-BINDING PROTEIN HFQ"/>
    <property type="match status" value="1"/>
</dbReference>
<dbReference type="SUPFAM" id="SSF50182">
    <property type="entry name" value="Sm-like ribonucleoproteins"/>
    <property type="match status" value="1"/>
</dbReference>
<sequence length="72" mass="7703">MQNSFLDGLVESKSTVFCFLVNGIKLEGVIDGYDQFSVMLSANHGVGSTQLIMKSAISTIVPKMNSGAPKSY</sequence>
<proteinExistence type="predicted"/>
<evidence type="ECO:0000259" key="3">
    <source>
        <dbReference type="PROSITE" id="PS52002"/>
    </source>
</evidence>
<dbReference type="GO" id="GO:0006355">
    <property type="term" value="P:regulation of DNA-templated transcription"/>
    <property type="evidence" value="ECO:0007669"/>
    <property type="project" value="InterPro"/>
</dbReference>
<reference evidence="4" key="1">
    <citation type="submission" date="2020-01" db="EMBL/GenBank/DDBJ databases">
        <authorList>
            <person name="Meier V. D."/>
            <person name="Meier V D."/>
        </authorList>
    </citation>
    <scope>NUCLEOTIDE SEQUENCE</scope>
    <source>
        <strain evidence="4">HLG_WM_MAG_09</strain>
    </source>
</reference>
<keyword evidence="1" id="KW-0694">RNA-binding</keyword>
<keyword evidence="2" id="KW-0346">Stress response</keyword>
<dbReference type="GO" id="GO:0043487">
    <property type="term" value="P:regulation of RNA stability"/>
    <property type="evidence" value="ECO:0007669"/>
    <property type="project" value="TreeGrafter"/>
</dbReference>
<evidence type="ECO:0000256" key="1">
    <source>
        <dbReference type="ARBA" id="ARBA00022884"/>
    </source>
</evidence>